<feature type="region of interest" description="Disordered" evidence="1">
    <location>
        <begin position="1"/>
        <end position="28"/>
    </location>
</feature>
<gene>
    <name evidence="2" type="ORF">GCM10009863_12210</name>
</gene>
<protein>
    <submittedName>
        <fullName evidence="2">Uncharacterized protein</fullName>
    </submittedName>
</protein>
<reference evidence="3" key="1">
    <citation type="journal article" date="2019" name="Int. J. Syst. Evol. Microbiol.">
        <title>The Global Catalogue of Microorganisms (GCM) 10K type strain sequencing project: providing services to taxonomists for standard genome sequencing and annotation.</title>
        <authorList>
            <consortium name="The Broad Institute Genomics Platform"/>
            <consortium name="The Broad Institute Genome Sequencing Center for Infectious Disease"/>
            <person name="Wu L."/>
            <person name="Ma J."/>
        </authorList>
    </citation>
    <scope>NUCLEOTIDE SEQUENCE [LARGE SCALE GENOMIC DNA]</scope>
    <source>
        <strain evidence="3">JCM 16373</strain>
    </source>
</reference>
<feature type="compositionally biased region" description="Basic and acidic residues" evidence="1">
    <location>
        <begin position="1"/>
        <end position="12"/>
    </location>
</feature>
<evidence type="ECO:0000256" key="1">
    <source>
        <dbReference type="SAM" id="MobiDB-lite"/>
    </source>
</evidence>
<name>A0ABP6C3F8_9ACTN</name>
<proteinExistence type="predicted"/>
<organism evidence="2 3">
    <name type="scientific">Streptomyces axinellae</name>
    <dbReference type="NCBI Taxonomy" id="552788"/>
    <lineage>
        <taxon>Bacteria</taxon>
        <taxon>Bacillati</taxon>
        <taxon>Actinomycetota</taxon>
        <taxon>Actinomycetes</taxon>
        <taxon>Kitasatosporales</taxon>
        <taxon>Streptomycetaceae</taxon>
        <taxon>Streptomyces</taxon>
    </lineage>
</organism>
<dbReference type="EMBL" id="BAAARJ010000003">
    <property type="protein sequence ID" value="GAA2600446.1"/>
    <property type="molecule type" value="Genomic_DNA"/>
</dbReference>
<dbReference type="Proteomes" id="UP001501447">
    <property type="component" value="Unassembled WGS sequence"/>
</dbReference>
<dbReference type="RefSeq" id="WP_344562904.1">
    <property type="nucleotide sequence ID" value="NZ_BAAARJ010000003.1"/>
</dbReference>
<accession>A0ABP6C3F8</accession>
<feature type="region of interest" description="Disordered" evidence="1">
    <location>
        <begin position="63"/>
        <end position="84"/>
    </location>
</feature>
<evidence type="ECO:0000313" key="3">
    <source>
        <dbReference type="Proteomes" id="UP001501447"/>
    </source>
</evidence>
<keyword evidence="3" id="KW-1185">Reference proteome</keyword>
<evidence type="ECO:0000313" key="2">
    <source>
        <dbReference type="EMBL" id="GAA2600446.1"/>
    </source>
</evidence>
<sequence length="84" mass="9017">MAWTWRFEKSDGSETEPAVQPEEFPTQGDAESWIGEVWKDLLDGGADQVTLLEDGATVYGPMSLHAQTSGGEETEVAEGTGAVE</sequence>
<comment type="caution">
    <text evidence="2">The sequence shown here is derived from an EMBL/GenBank/DDBJ whole genome shotgun (WGS) entry which is preliminary data.</text>
</comment>